<dbReference type="AlphaFoldDB" id="A0A831UBZ4"/>
<dbReference type="Pfam" id="PF21716">
    <property type="entry name" value="dnstrm_HI1420"/>
    <property type="match status" value="1"/>
</dbReference>
<evidence type="ECO:0000313" key="1">
    <source>
        <dbReference type="EMBL" id="HEN42152.1"/>
    </source>
</evidence>
<accession>A0A831UBZ4</accession>
<proteinExistence type="predicted"/>
<dbReference type="PANTHER" id="PTHR40275:SF1">
    <property type="entry name" value="SSL7038 PROTEIN"/>
    <property type="match status" value="1"/>
</dbReference>
<dbReference type="EMBL" id="DSOV01000031">
    <property type="protein sequence ID" value="HEN42152.1"/>
    <property type="molecule type" value="Genomic_DNA"/>
</dbReference>
<organism evidence="1">
    <name type="scientific">Geobacter metallireducens</name>
    <dbReference type="NCBI Taxonomy" id="28232"/>
    <lineage>
        <taxon>Bacteria</taxon>
        <taxon>Pseudomonadati</taxon>
        <taxon>Thermodesulfobacteriota</taxon>
        <taxon>Desulfuromonadia</taxon>
        <taxon>Geobacterales</taxon>
        <taxon>Geobacteraceae</taxon>
        <taxon>Geobacter</taxon>
    </lineage>
</organism>
<dbReference type="NCBIfam" id="TIGR02684">
    <property type="entry name" value="dnstrm_HI1420"/>
    <property type="match status" value="1"/>
</dbReference>
<dbReference type="InterPro" id="IPR014057">
    <property type="entry name" value="HI1420"/>
</dbReference>
<dbReference type="PANTHER" id="PTHR40275">
    <property type="entry name" value="SSL7038 PROTEIN"/>
    <property type="match status" value="1"/>
</dbReference>
<comment type="caution">
    <text evidence="1">The sequence shown here is derived from an EMBL/GenBank/DDBJ whole genome shotgun (WGS) entry which is preliminary data.</text>
</comment>
<gene>
    <name evidence="1" type="ORF">ENQ87_07210</name>
</gene>
<name>A0A831UBZ4_GEOME</name>
<sequence>MAKITDYQKDLIEALKDPCEAAAYLNAAIEEGDREVFLLALRNVAEAHGGMWAVAAKANLSRESLYRMLSRRGNPEIKSLFTLLHSMGLRLAVEAEPHVCGVG</sequence>
<reference evidence="1" key="1">
    <citation type="journal article" date="2020" name="mSystems">
        <title>Genome- and Community-Level Interaction Insights into Carbon Utilization and Element Cycling Functions of Hydrothermarchaeota in Hydrothermal Sediment.</title>
        <authorList>
            <person name="Zhou Z."/>
            <person name="Liu Y."/>
            <person name="Xu W."/>
            <person name="Pan J."/>
            <person name="Luo Z.H."/>
            <person name="Li M."/>
        </authorList>
    </citation>
    <scope>NUCLEOTIDE SEQUENCE [LARGE SCALE GENOMIC DNA]</scope>
    <source>
        <strain evidence="1">SpSt-349</strain>
    </source>
</reference>
<protein>
    <submittedName>
        <fullName evidence="1">Putative addiction module antidote protein</fullName>
    </submittedName>
</protein>